<dbReference type="Proteomes" id="UP000007305">
    <property type="component" value="Chromosome 2"/>
</dbReference>
<dbReference type="Gramene" id="Zm00001eb083070_T001">
    <property type="protein sequence ID" value="Zm00001eb083070_P001"/>
    <property type="gene ID" value="Zm00001eb083070"/>
</dbReference>
<dbReference type="EnsemblPlants" id="Zm00001eb083070_T001">
    <property type="protein sequence ID" value="Zm00001eb083070_P001"/>
    <property type="gene ID" value="Zm00001eb083070"/>
</dbReference>
<proteinExistence type="predicted"/>
<evidence type="ECO:0000313" key="1">
    <source>
        <dbReference type="EnsemblPlants" id="Zm00001eb083070_P001"/>
    </source>
</evidence>
<protein>
    <submittedName>
        <fullName evidence="1">Uncharacterized protein</fullName>
    </submittedName>
</protein>
<dbReference type="AlphaFoldDB" id="A0A804MG83"/>
<accession>A0A804MG83</accession>
<reference evidence="2" key="1">
    <citation type="submission" date="2015-12" db="EMBL/GenBank/DDBJ databases">
        <title>Update maize B73 reference genome by single molecule sequencing technologies.</title>
        <authorList>
            <consortium name="Maize Genome Sequencing Project"/>
            <person name="Ware D."/>
        </authorList>
    </citation>
    <scope>NUCLEOTIDE SEQUENCE [LARGE SCALE GENOMIC DNA]</scope>
    <source>
        <strain evidence="2">cv. B73</strain>
    </source>
</reference>
<sequence>MWKMKSEELKTNLYVVMASLIPGSGDLTFCVRRRRHQQRTGHWRRPVEGATGPRVFVSAIWLYAVRCAAAKREETHEFGPSRVQFRNWATRGSCSLLYMINGPIS</sequence>
<evidence type="ECO:0000313" key="2">
    <source>
        <dbReference type="Proteomes" id="UP000007305"/>
    </source>
</evidence>
<name>A0A804MG83_MAIZE</name>
<dbReference type="InParanoid" id="A0A804MG83"/>
<reference evidence="1" key="2">
    <citation type="submission" date="2019-07" db="EMBL/GenBank/DDBJ databases">
        <authorList>
            <person name="Seetharam A."/>
            <person name="Woodhouse M."/>
            <person name="Cannon E."/>
        </authorList>
    </citation>
    <scope>NUCLEOTIDE SEQUENCE [LARGE SCALE GENOMIC DNA]</scope>
    <source>
        <strain evidence="1">cv. B73</strain>
    </source>
</reference>
<keyword evidence="2" id="KW-1185">Reference proteome</keyword>
<organism evidence="1 2">
    <name type="scientific">Zea mays</name>
    <name type="common">Maize</name>
    <dbReference type="NCBI Taxonomy" id="4577"/>
    <lineage>
        <taxon>Eukaryota</taxon>
        <taxon>Viridiplantae</taxon>
        <taxon>Streptophyta</taxon>
        <taxon>Embryophyta</taxon>
        <taxon>Tracheophyta</taxon>
        <taxon>Spermatophyta</taxon>
        <taxon>Magnoliopsida</taxon>
        <taxon>Liliopsida</taxon>
        <taxon>Poales</taxon>
        <taxon>Poaceae</taxon>
        <taxon>PACMAD clade</taxon>
        <taxon>Panicoideae</taxon>
        <taxon>Andropogonodae</taxon>
        <taxon>Andropogoneae</taxon>
        <taxon>Tripsacinae</taxon>
        <taxon>Zea</taxon>
    </lineage>
</organism>
<reference evidence="1" key="3">
    <citation type="submission" date="2021-05" db="UniProtKB">
        <authorList>
            <consortium name="EnsemblPlants"/>
        </authorList>
    </citation>
    <scope>IDENTIFICATION</scope>
    <source>
        <strain evidence="1">cv. B73</strain>
    </source>
</reference>